<proteinExistence type="predicted"/>
<evidence type="ECO:0000313" key="2">
    <source>
        <dbReference type="Proteomes" id="UP000799750"/>
    </source>
</evidence>
<keyword evidence="2" id="KW-1185">Reference proteome</keyword>
<name>A0A6A6RE50_9PEZI</name>
<sequence>MSPRVAFISGPLDASDEYFATHYAPRILAAAAADDSFVIGPVRGVDTLALQFLLDPFHDVGPSRITIFMAEFEFASRGWRQGYVEKGVKIWEEGITTRERDAAMTRESDYDILRYRTEEETKELYGAAWWPRVSNTEMNERRRREQRGEEVAKGGTGLQQEVLDEEVNMRTTKTGLKKTLRGLFGDAAS</sequence>
<gene>
    <name evidence="1" type="ORF">BU16DRAFT_16490</name>
</gene>
<accession>A0A6A6RE50</accession>
<dbReference type="Proteomes" id="UP000799750">
    <property type="component" value="Unassembled WGS sequence"/>
</dbReference>
<dbReference type="AlphaFoldDB" id="A0A6A6RE50"/>
<reference evidence="1" key="1">
    <citation type="journal article" date="2020" name="Stud. Mycol.">
        <title>101 Dothideomycetes genomes: a test case for predicting lifestyles and emergence of pathogens.</title>
        <authorList>
            <person name="Haridas S."/>
            <person name="Albert R."/>
            <person name="Binder M."/>
            <person name="Bloem J."/>
            <person name="Labutti K."/>
            <person name="Salamov A."/>
            <person name="Andreopoulos B."/>
            <person name="Baker S."/>
            <person name="Barry K."/>
            <person name="Bills G."/>
            <person name="Bluhm B."/>
            <person name="Cannon C."/>
            <person name="Castanera R."/>
            <person name="Culley D."/>
            <person name="Daum C."/>
            <person name="Ezra D."/>
            <person name="Gonzalez J."/>
            <person name="Henrissat B."/>
            <person name="Kuo A."/>
            <person name="Liang C."/>
            <person name="Lipzen A."/>
            <person name="Lutzoni F."/>
            <person name="Magnuson J."/>
            <person name="Mondo S."/>
            <person name="Nolan M."/>
            <person name="Ohm R."/>
            <person name="Pangilinan J."/>
            <person name="Park H.-J."/>
            <person name="Ramirez L."/>
            <person name="Alfaro M."/>
            <person name="Sun H."/>
            <person name="Tritt A."/>
            <person name="Yoshinaga Y."/>
            <person name="Zwiers L.-H."/>
            <person name="Turgeon B."/>
            <person name="Goodwin S."/>
            <person name="Spatafora J."/>
            <person name="Crous P."/>
            <person name="Grigoriev I."/>
        </authorList>
    </citation>
    <scope>NUCLEOTIDE SEQUENCE</scope>
    <source>
        <strain evidence="1">CBS 269.34</strain>
    </source>
</reference>
<evidence type="ECO:0000313" key="1">
    <source>
        <dbReference type="EMBL" id="KAF2502652.1"/>
    </source>
</evidence>
<dbReference type="OrthoDB" id="5422905at2759"/>
<protein>
    <submittedName>
        <fullName evidence="1">Uncharacterized protein</fullName>
    </submittedName>
</protein>
<dbReference type="EMBL" id="MU004181">
    <property type="protein sequence ID" value="KAF2502652.1"/>
    <property type="molecule type" value="Genomic_DNA"/>
</dbReference>
<organism evidence="1 2">
    <name type="scientific">Lophium mytilinum</name>
    <dbReference type="NCBI Taxonomy" id="390894"/>
    <lineage>
        <taxon>Eukaryota</taxon>
        <taxon>Fungi</taxon>
        <taxon>Dikarya</taxon>
        <taxon>Ascomycota</taxon>
        <taxon>Pezizomycotina</taxon>
        <taxon>Dothideomycetes</taxon>
        <taxon>Pleosporomycetidae</taxon>
        <taxon>Mytilinidiales</taxon>
        <taxon>Mytilinidiaceae</taxon>
        <taxon>Lophium</taxon>
    </lineage>
</organism>